<feature type="transmembrane region" description="Helical" evidence="2">
    <location>
        <begin position="224"/>
        <end position="248"/>
    </location>
</feature>
<gene>
    <name evidence="3" type="ORF">CTheo_3853</name>
</gene>
<dbReference type="AlphaFoldDB" id="A0A5N5QLS5"/>
<keyword evidence="2" id="KW-0472">Membrane</keyword>
<feature type="transmembrane region" description="Helical" evidence="2">
    <location>
        <begin position="148"/>
        <end position="174"/>
    </location>
</feature>
<keyword evidence="2 3" id="KW-0812">Transmembrane</keyword>
<evidence type="ECO:0000313" key="4">
    <source>
        <dbReference type="Proteomes" id="UP000383932"/>
    </source>
</evidence>
<feature type="transmembrane region" description="Helical" evidence="2">
    <location>
        <begin position="109"/>
        <end position="128"/>
    </location>
</feature>
<dbReference type="EMBL" id="SSOP01000056">
    <property type="protein sequence ID" value="KAB5592710.1"/>
    <property type="molecule type" value="Genomic_DNA"/>
</dbReference>
<dbReference type="PANTHER" id="PTHR38848:SF3">
    <property type="entry name" value="G-PROTEIN COUPLED RECEPTORS FAMILY 3 PROFILE DOMAIN-CONTAINING PROTEIN"/>
    <property type="match status" value="1"/>
</dbReference>
<name>A0A5N5QLS5_9AGAM</name>
<feature type="compositionally biased region" description="Polar residues" evidence="1">
    <location>
        <begin position="418"/>
        <end position="429"/>
    </location>
</feature>
<accession>A0A5N5QLS5</accession>
<dbReference type="PANTHER" id="PTHR38848">
    <property type="entry name" value="G-PROTEIN COUPLED RECEPTORS FAMILY 3 PROFILE DOMAIN-CONTAINING PROTEIN"/>
    <property type="match status" value="1"/>
</dbReference>
<keyword evidence="4" id="KW-1185">Reference proteome</keyword>
<evidence type="ECO:0000313" key="3">
    <source>
        <dbReference type="EMBL" id="KAB5592710.1"/>
    </source>
</evidence>
<proteinExistence type="predicted"/>
<organism evidence="3 4">
    <name type="scientific">Ceratobasidium theobromae</name>
    <dbReference type="NCBI Taxonomy" id="1582974"/>
    <lineage>
        <taxon>Eukaryota</taxon>
        <taxon>Fungi</taxon>
        <taxon>Dikarya</taxon>
        <taxon>Basidiomycota</taxon>
        <taxon>Agaricomycotina</taxon>
        <taxon>Agaricomycetes</taxon>
        <taxon>Cantharellales</taxon>
        <taxon>Ceratobasidiaceae</taxon>
        <taxon>Ceratobasidium</taxon>
    </lineage>
</organism>
<feature type="compositionally biased region" description="Basic and acidic residues" evidence="1">
    <location>
        <begin position="434"/>
        <end position="447"/>
    </location>
</feature>
<dbReference type="OrthoDB" id="3210850at2759"/>
<protein>
    <submittedName>
        <fullName evidence="3">Transmembrane protein</fullName>
    </submittedName>
</protein>
<feature type="region of interest" description="Disordered" evidence="1">
    <location>
        <begin position="359"/>
        <end position="378"/>
    </location>
</feature>
<keyword evidence="2" id="KW-1133">Transmembrane helix</keyword>
<comment type="caution">
    <text evidence="3">The sequence shown here is derived from an EMBL/GenBank/DDBJ whole genome shotgun (WGS) entry which is preliminary data.</text>
</comment>
<feature type="region of interest" description="Disordered" evidence="1">
    <location>
        <begin position="416"/>
        <end position="458"/>
    </location>
</feature>
<evidence type="ECO:0000256" key="1">
    <source>
        <dbReference type="SAM" id="MobiDB-lite"/>
    </source>
</evidence>
<dbReference type="Proteomes" id="UP000383932">
    <property type="component" value="Unassembled WGS sequence"/>
</dbReference>
<reference evidence="3 4" key="1">
    <citation type="journal article" date="2019" name="Fungal Biol. Biotechnol.">
        <title>Draft genome sequence of fastidious pathogen Ceratobasidium theobromae, which causes vascular-streak dieback in Theobroma cacao.</title>
        <authorList>
            <person name="Ali S.S."/>
            <person name="Asman A."/>
            <person name="Shao J."/>
            <person name="Firmansyah A.P."/>
            <person name="Susilo A.W."/>
            <person name="Rosmana A."/>
            <person name="McMahon P."/>
            <person name="Junaid M."/>
            <person name="Guest D."/>
            <person name="Kheng T.Y."/>
            <person name="Meinhardt L.W."/>
            <person name="Bailey B.A."/>
        </authorList>
    </citation>
    <scope>NUCLEOTIDE SEQUENCE [LARGE SCALE GENOMIC DNA]</scope>
    <source>
        <strain evidence="3 4">CT2</strain>
    </source>
</reference>
<sequence>MSMLGPFTDNPSQPPGSVFPNQSMQTLSSIIHLFGCRMLRVGALFCAAHDEREFVFVADVGGHVVASFMHFASFHRFLGWDSTLTVIRLAGILIGGAGMSSSSVNCAMGIFACVLLYASSKLLIYLFLIEKVYVVWGGTHQSRSTSRVYWLCMTTMVPYAAVFILMIVGRVAYFRDDRACIIGLKAYASLALLIYDLYINVFLTGMFLWPIFRSRLANPRIRRMAIRTLVAAVAALTTSTINIAILTIMHGQQLGWVCLGSCGTDVTMNALVLFWVTDNVSQSTEHTPGTHGLAAAAAPVPVSQEHHSACQEEEGTLKPVHPRFEPASAVFEGDAAADMGRVSASTKARRAVDGKVVFSKQHPGPASSPRGGSLFGRIGDAFRSRDDAEDRRHQLSVQVKIMTEQQEDIMLEDVKYGPQSQSQSMNESIGTRPDSVDAEKVSTDEMGRQSTVVLPPRD</sequence>
<evidence type="ECO:0000256" key="2">
    <source>
        <dbReference type="SAM" id="Phobius"/>
    </source>
</evidence>
<feature type="transmembrane region" description="Helical" evidence="2">
    <location>
        <begin position="186"/>
        <end position="212"/>
    </location>
</feature>